<evidence type="ECO:0000313" key="4">
    <source>
        <dbReference type="EMBL" id="MDZ5456300.1"/>
    </source>
</evidence>
<dbReference type="RefSeq" id="WP_322464902.1">
    <property type="nucleotide sequence ID" value="NZ_JAXOJX010000007.1"/>
</dbReference>
<dbReference type="InterPro" id="IPR009100">
    <property type="entry name" value="AcylCoA_DH/oxidase_NM_dom_sf"/>
</dbReference>
<gene>
    <name evidence="4" type="ORF">SM757_06910</name>
</gene>
<name>A0ABU5IC93_9BURK</name>
<dbReference type="Gene3D" id="1.10.540.10">
    <property type="entry name" value="Acyl-CoA dehydrogenase/oxidase, N-terminal domain"/>
    <property type="match status" value="1"/>
</dbReference>
<dbReference type="Pfam" id="PF02771">
    <property type="entry name" value="Acyl-CoA_dh_N"/>
    <property type="match status" value="1"/>
</dbReference>
<dbReference type="InterPro" id="IPR036250">
    <property type="entry name" value="AcylCo_DH-like_C"/>
</dbReference>
<comment type="caution">
    <text evidence="4">The sequence shown here is derived from an EMBL/GenBank/DDBJ whole genome shotgun (WGS) entry which is preliminary data.</text>
</comment>
<dbReference type="Gene3D" id="1.20.140.10">
    <property type="entry name" value="Butyryl-CoA Dehydrogenase, subunit A, domain 3"/>
    <property type="match status" value="1"/>
</dbReference>
<dbReference type="SUPFAM" id="SSF56645">
    <property type="entry name" value="Acyl-CoA dehydrogenase NM domain-like"/>
    <property type="match status" value="1"/>
</dbReference>
<dbReference type="InterPro" id="IPR037069">
    <property type="entry name" value="AcylCoA_DH/ox_N_sf"/>
</dbReference>
<dbReference type="InterPro" id="IPR013786">
    <property type="entry name" value="AcylCoA_DH/ox_N"/>
</dbReference>
<dbReference type="Gene3D" id="2.40.110.10">
    <property type="entry name" value="Butyryl-CoA Dehydrogenase, subunit A, domain 2"/>
    <property type="match status" value="1"/>
</dbReference>
<dbReference type="PIRSF" id="PIRSF016578">
    <property type="entry name" value="HsaA"/>
    <property type="match status" value="1"/>
</dbReference>
<evidence type="ECO:0000313" key="5">
    <source>
        <dbReference type="Proteomes" id="UP001293718"/>
    </source>
</evidence>
<dbReference type="PANTHER" id="PTHR43884:SF12">
    <property type="entry name" value="ISOVALERYL-COA DEHYDROGENASE, MITOCHONDRIAL-RELATED"/>
    <property type="match status" value="1"/>
</dbReference>
<organism evidence="4 5">
    <name type="scientific">Azohydromonas lata</name>
    <dbReference type="NCBI Taxonomy" id="45677"/>
    <lineage>
        <taxon>Bacteria</taxon>
        <taxon>Pseudomonadati</taxon>
        <taxon>Pseudomonadota</taxon>
        <taxon>Betaproteobacteria</taxon>
        <taxon>Burkholderiales</taxon>
        <taxon>Sphaerotilaceae</taxon>
        <taxon>Azohydromonas</taxon>
    </lineage>
</organism>
<dbReference type="EMBL" id="JAXOJX010000007">
    <property type="protein sequence ID" value="MDZ5456300.1"/>
    <property type="molecule type" value="Genomic_DNA"/>
</dbReference>
<keyword evidence="5" id="KW-1185">Reference proteome</keyword>
<protein>
    <submittedName>
        <fullName evidence="4">Acyl-CoA dehydrogenase family protein</fullName>
    </submittedName>
</protein>
<proteinExistence type="predicted"/>
<dbReference type="PANTHER" id="PTHR43884">
    <property type="entry name" value="ACYL-COA DEHYDROGENASE"/>
    <property type="match status" value="1"/>
</dbReference>
<evidence type="ECO:0000259" key="2">
    <source>
        <dbReference type="Pfam" id="PF02771"/>
    </source>
</evidence>
<evidence type="ECO:0000256" key="1">
    <source>
        <dbReference type="ARBA" id="ARBA00023002"/>
    </source>
</evidence>
<reference evidence="4 5" key="1">
    <citation type="submission" date="2023-11" db="EMBL/GenBank/DDBJ databases">
        <title>Draft genome of Azohydromonas lata strain H1 (DSM1123), a polyhydroxyalkanoate producer.</title>
        <authorList>
            <person name="Traversa D."/>
            <person name="D'Addabbo P."/>
            <person name="Pazzani C."/>
            <person name="Manzari C."/>
            <person name="Chiara M."/>
            <person name="Scrascia M."/>
        </authorList>
    </citation>
    <scope>NUCLEOTIDE SEQUENCE [LARGE SCALE GENOMIC DNA]</scope>
    <source>
        <strain evidence="4 5">H1</strain>
    </source>
</reference>
<dbReference type="Pfam" id="PF08028">
    <property type="entry name" value="Acyl-CoA_dh_2"/>
    <property type="match status" value="1"/>
</dbReference>
<keyword evidence="1" id="KW-0560">Oxidoreductase</keyword>
<feature type="domain" description="Acyl-CoA dehydrogenase C-terminal" evidence="3">
    <location>
        <begin position="239"/>
        <end position="370"/>
    </location>
</feature>
<evidence type="ECO:0000259" key="3">
    <source>
        <dbReference type="Pfam" id="PF08028"/>
    </source>
</evidence>
<feature type="domain" description="Acyl-CoA dehydrogenase/oxidase N-terminal" evidence="2">
    <location>
        <begin position="35"/>
        <end position="95"/>
    </location>
</feature>
<dbReference type="Proteomes" id="UP001293718">
    <property type="component" value="Unassembled WGS sequence"/>
</dbReference>
<dbReference type="InterPro" id="IPR013107">
    <property type="entry name" value="Acyl-CoA_DH_C"/>
</dbReference>
<dbReference type="SUPFAM" id="SSF47203">
    <property type="entry name" value="Acyl-CoA dehydrogenase C-terminal domain-like"/>
    <property type="match status" value="1"/>
</dbReference>
<sequence>MSAVISCENETLPAKSIDKEAAFSDLIHLIKARRNDFQKLSHVPRDVVNAMKRAGIFRASTPKRFGGDALPATDFLKMVERIAEADGSAGWVAAFGSANTYLAALPLETQAMIYADGPDQVYGGGLYPLQPAQRVHGGWKVSGRWRFASGCKCADWLSVGIGAAGPNGMAGKPLAAVLPASRVEIIDNWDVVGMQGTGSHDLQLHNEFVADEWTFVRGGAVTVDEPIFRYPAVALQAQVHAAVNLGLAKAALEILIEMGGVGNATQGTSKLADRSYYRMALGRAQAHYLSARAFYYEATESAWDVLARGDELTLQQTNRVRLAATNAAHTCADVINSAYKLAGMSAIFNSNRLQWLVRDAMVVTQHATLSEATYDSAGAIFAGVSPSVPYP</sequence>
<accession>A0ABU5IC93</accession>
<dbReference type="InterPro" id="IPR046373">
    <property type="entry name" value="Acyl-CoA_Oxase/DH_mid-dom_sf"/>
</dbReference>